<dbReference type="CDD" id="cd00093">
    <property type="entry name" value="HTH_XRE"/>
    <property type="match status" value="1"/>
</dbReference>
<dbReference type="InterPro" id="IPR010982">
    <property type="entry name" value="Lambda_DNA-bd_dom_sf"/>
</dbReference>
<dbReference type="Pfam" id="PF01381">
    <property type="entry name" value="HTH_3"/>
    <property type="match status" value="1"/>
</dbReference>
<evidence type="ECO:0000259" key="1">
    <source>
        <dbReference type="PROSITE" id="PS50943"/>
    </source>
</evidence>
<dbReference type="EMBL" id="CP013655">
    <property type="protein sequence ID" value="ALS38446.1"/>
    <property type="molecule type" value="Genomic_DNA"/>
</dbReference>
<sequence>MEIGPLLKKIRNSKNMTQESLATGIISRSHLSELENSNYYCSYDKFILLLRKLNVSLMEFEELLNQSIFFEEESLLKKLMQANNSQNERDLKMVQKKINSYIKKSNNPSSRIIHAQILCEAIIEYRKHGKICNPERFAPLKEYLTACNDWGYYEINLLNNSLFVYDVDTAITLSSSLIMNCQKTQSVMTKEVLILTLINMSDYLLKLDLNRESLKYSRLAIKLCENTNRLFEKCLASINAALAQTKIDKSPQPKIETWIEFLRFSGYHDLANQIDKEVADIVLD</sequence>
<dbReference type="PROSITE" id="PS50943">
    <property type="entry name" value="HTH_CROC1"/>
    <property type="match status" value="1"/>
</dbReference>
<dbReference type="Pfam" id="PF21259">
    <property type="entry name" value="Rgg_C"/>
    <property type="match status" value="1"/>
</dbReference>
<dbReference type="InterPro" id="IPR010057">
    <property type="entry name" value="Transcription_activator_Rgg_C"/>
</dbReference>
<keyword evidence="3" id="KW-1185">Reference proteome</keyword>
<dbReference type="InterPro" id="IPR001387">
    <property type="entry name" value="Cro/C1-type_HTH"/>
</dbReference>
<evidence type="ECO:0000313" key="3">
    <source>
        <dbReference type="Proteomes" id="UP000067523"/>
    </source>
</evidence>
<reference evidence="3" key="1">
    <citation type="submission" date="2015-12" db="EMBL/GenBank/DDBJ databases">
        <authorList>
            <person name="Lauer A."/>
            <person name="Humrighouse B."/>
            <person name="Loparev V."/>
            <person name="Shewmaker P.L."/>
            <person name="Whitney A.M."/>
            <person name="McLaughlin R.W."/>
        </authorList>
    </citation>
    <scope>NUCLEOTIDE SEQUENCE [LARGE SCALE GENOMIC DNA]</scope>
    <source>
        <strain evidence="3">LMG 26678</strain>
    </source>
</reference>
<feature type="domain" description="HTH cro/C1-type" evidence="1">
    <location>
        <begin position="7"/>
        <end position="60"/>
    </location>
</feature>
<dbReference type="NCBIfam" id="TIGR01716">
    <property type="entry name" value="RGG_Cterm"/>
    <property type="match status" value="1"/>
</dbReference>
<dbReference type="KEGG" id="erx:ATZ35_15205"/>
<dbReference type="RefSeq" id="WP_010763377.1">
    <property type="nucleotide sequence ID" value="NZ_CP013655.1"/>
</dbReference>
<evidence type="ECO:0000313" key="2">
    <source>
        <dbReference type="EMBL" id="ALS38446.1"/>
    </source>
</evidence>
<dbReference type="PANTHER" id="PTHR37038">
    <property type="entry name" value="TRANSCRIPTIONAL REGULATOR-RELATED"/>
    <property type="match status" value="1"/>
</dbReference>
<dbReference type="AlphaFoldDB" id="A0A0U2IUU4"/>
<gene>
    <name evidence="2" type="ORF">ATZ35_15205</name>
</gene>
<dbReference type="SMART" id="SM00530">
    <property type="entry name" value="HTH_XRE"/>
    <property type="match status" value="1"/>
</dbReference>
<proteinExistence type="predicted"/>
<dbReference type="InterPro" id="IPR011990">
    <property type="entry name" value="TPR-like_helical_dom_sf"/>
</dbReference>
<dbReference type="GO" id="GO:0003677">
    <property type="term" value="F:DNA binding"/>
    <property type="evidence" value="ECO:0007669"/>
    <property type="project" value="InterPro"/>
</dbReference>
<protein>
    <recommendedName>
        <fullName evidence="1">HTH cro/C1-type domain-containing protein</fullName>
    </recommendedName>
</protein>
<accession>A0A0U2IUU4</accession>
<dbReference type="STRING" id="118060.ATZ35_15205"/>
<dbReference type="SUPFAM" id="SSF47413">
    <property type="entry name" value="lambda repressor-like DNA-binding domains"/>
    <property type="match status" value="1"/>
</dbReference>
<dbReference type="Gene3D" id="1.25.40.10">
    <property type="entry name" value="Tetratricopeptide repeat domain"/>
    <property type="match status" value="1"/>
</dbReference>
<dbReference type="InterPro" id="IPR053163">
    <property type="entry name" value="HTH-type_regulator_Rgg"/>
</dbReference>
<name>A0A0U2IUU4_9ENTE</name>
<dbReference type="Proteomes" id="UP000067523">
    <property type="component" value="Chromosome"/>
</dbReference>
<organism evidence="2 3">
    <name type="scientific">Enterococcus rotai</name>
    <dbReference type="NCBI Taxonomy" id="118060"/>
    <lineage>
        <taxon>Bacteria</taxon>
        <taxon>Bacillati</taxon>
        <taxon>Bacillota</taxon>
        <taxon>Bacilli</taxon>
        <taxon>Lactobacillales</taxon>
        <taxon>Enterococcaceae</taxon>
        <taxon>Enterococcus</taxon>
    </lineage>
</organism>